<dbReference type="eggNOG" id="ENOG50334AX">
    <property type="taxonomic scope" value="Bacteria"/>
</dbReference>
<reference evidence="1 2" key="1">
    <citation type="journal article" date="2012" name="Stand. Genomic Sci.">
        <title>Complete genome sequencing and analysis of Saprospira grandis str. Lewin, a predatory marine bacterium.</title>
        <authorList>
            <person name="Saw J.H."/>
            <person name="Yuryev A."/>
            <person name="Kanbe M."/>
            <person name="Hou S."/>
            <person name="Young A.G."/>
            <person name="Aizawa S."/>
            <person name="Alam M."/>
        </authorList>
    </citation>
    <scope>NUCLEOTIDE SEQUENCE [LARGE SCALE GENOMIC DNA]</scope>
    <source>
        <strain evidence="1 2">Lewin</strain>
    </source>
</reference>
<keyword evidence="2" id="KW-1185">Reference proteome</keyword>
<protein>
    <submittedName>
        <fullName evidence="1">Uncharacterized protein</fullName>
    </submittedName>
</protein>
<name>H6L9N1_SAPGL</name>
<organism evidence="1 2">
    <name type="scientific">Saprospira grandis (strain Lewin)</name>
    <dbReference type="NCBI Taxonomy" id="984262"/>
    <lineage>
        <taxon>Bacteria</taxon>
        <taxon>Pseudomonadati</taxon>
        <taxon>Bacteroidota</taxon>
        <taxon>Saprospiria</taxon>
        <taxon>Saprospirales</taxon>
        <taxon>Saprospiraceae</taxon>
        <taxon>Saprospira</taxon>
    </lineage>
</organism>
<sequence>MKYLFFLCLLWSPSPYAKKYGQNYQKAIAFLQQHQSLLEQTAKELEIEPAALKAVVFPELLRYNQLKDMLETEALEQAYLRGLAVDFSIGPFQMKPSFAQTLEDSLDLAIDRSPKARLARLKTLEGQIFYLKCFLQICQKEKCPPNWSPLELWSCKYNSGLNKSLEELSYWRQQKAFPYGPKLSPDIQDNYSDIALDYYQQFGPK</sequence>
<evidence type="ECO:0000313" key="2">
    <source>
        <dbReference type="Proteomes" id="UP000007519"/>
    </source>
</evidence>
<dbReference type="KEGG" id="sgn:SGRA_0470"/>
<accession>H6L9N1</accession>
<evidence type="ECO:0000313" key="1">
    <source>
        <dbReference type="EMBL" id="AFC23209.1"/>
    </source>
</evidence>
<proteinExistence type="predicted"/>
<dbReference type="HOGENOM" id="CLU_096483_0_0_10"/>
<dbReference type="Proteomes" id="UP000007519">
    <property type="component" value="Chromosome"/>
</dbReference>
<gene>
    <name evidence="1" type="ordered locus">SGRA_0470</name>
</gene>
<dbReference type="RefSeq" id="WP_014373455.1">
    <property type="nucleotide sequence ID" value="NC_016940.1"/>
</dbReference>
<dbReference type="EMBL" id="CP002831">
    <property type="protein sequence ID" value="AFC23209.1"/>
    <property type="molecule type" value="Genomic_DNA"/>
</dbReference>
<dbReference type="AlphaFoldDB" id="H6L9N1"/>
<dbReference type="STRING" id="984262.SGRA_0470"/>
<dbReference type="OrthoDB" id="982528at2"/>